<dbReference type="SUPFAM" id="SSF52172">
    <property type="entry name" value="CheY-like"/>
    <property type="match status" value="1"/>
</dbReference>
<dbReference type="Gene3D" id="3.40.50.2300">
    <property type="match status" value="1"/>
</dbReference>
<keyword evidence="5" id="KW-1185">Reference proteome</keyword>
<dbReference type="PANTHER" id="PTHR44591">
    <property type="entry name" value="STRESS RESPONSE REGULATOR PROTEIN 1"/>
    <property type="match status" value="1"/>
</dbReference>
<dbReference type="InterPro" id="IPR001789">
    <property type="entry name" value="Sig_transdc_resp-reg_receiver"/>
</dbReference>
<dbReference type="Pfam" id="PF00072">
    <property type="entry name" value="Response_reg"/>
    <property type="match status" value="1"/>
</dbReference>
<accession>A0ABX1TH05</accession>
<sequence length="131" mass="14363">MLENKLRRFSCRYEKILVVDDSPTDLANIKGILGEAGCVIVTATNGKEAIEKASAEKPDLIFMDIIMPDMDGYAACRSLGNQAETKSIPVIFVTSKSQKADRLWAQMQGGKGFITKPYTADAITDQLKAFL</sequence>
<name>A0ABX1TH05_9GAMM</name>
<feature type="modified residue" description="4-aspartylphosphate" evidence="2">
    <location>
        <position position="64"/>
    </location>
</feature>
<dbReference type="EMBL" id="SPMZ01000004">
    <property type="protein sequence ID" value="NMQ17972.1"/>
    <property type="molecule type" value="Genomic_DNA"/>
</dbReference>
<comment type="caution">
    <text evidence="4">The sequence shown here is derived from an EMBL/GenBank/DDBJ whole genome shotgun (WGS) entry which is preliminary data.</text>
</comment>
<evidence type="ECO:0000313" key="5">
    <source>
        <dbReference type="Proteomes" id="UP000760480"/>
    </source>
</evidence>
<protein>
    <submittedName>
        <fullName evidence="4">Response regulator</fullName>
    </submittedName>
</protein>
<proteinExistence type="predicted"/>
<keyword evidence="1 2" id="KW-0597">Phosphoprotein</keyword>
<evidence type="ECO:0000313" key="4">
    <source>
        <dbReference type="EMBL" id="NMQ17972.1"/>
    </source>
</evidence>
<dbReference type="Proteomes" id="UP000760480">
    <property type="component" value="Unassembled WGS sequence"/>
</dbReference>
<evidence type="ECO:0000259" key="3">
    <source>
        <dbReference type="PROSITE" id="PS50110"/>
    </source>
</evidence>
<organism evidence="4 5">
    <name type="scientific">Candidatus Competibacter phosphatis</name>
    <dbReference type="NCBI Taxonomy" id="221280"/>
    <lineage>
        <taxon>Bacteria</taxon>
        <taxon>Pseudomonadati</taxon>
        <taxon>Pseudomonadota</taxon>
        <taxon>Gammaproteobacteria</taxon>
        <taxon>Candidatus Competibacteraceae</taxon>
        <taxon>Candidatus Competibacter</taxon>
    </lineage>
</organism>
<gene>
    <name evidence="4" type="ORF">E4P82_01415</name>
</gene>
<dbReference type="InterPro" id="IPR050595">
    <property type="entry name" value="Bact_response_regulator"/>
</dbReference>
<dbReference type="PROSITE" id="PS50110">
    <property type="entry name" value="RESPONSE_REGULATORY"/>
    <property type="match status" value="1"/>
</dbReference>
<reference evidence="4 5" key="1">
    <citation type="submission" date="2019-03" db="EMBL/GenBank/DDBJ databases">
        <title>Metabolic reconstructions from genomes of highly enriched 'Candidatus Accumulibacter' and 'Candidatus Competibacter' bioreactor populations.</title>
        <authorList>
            <person name="Annavajhala M.K."/>
            <person name="Welles L."/>
            <person name="Abbas B."/>
            <person name="Sorokin D."/>
            <person name="Park H."/>
            <person name="Van Loosdrecht M."/>
            <person name="Chandran K."/>
        </authorList>
    </citation>
    <scope>NUCLEOTIDE SEQUENCE [LARGE SCALE GENOMIC DNA]</scope>
    <source>
        <strain evidence="4 5">SBR_G</strain>
    </source>
</reference>
<evidence type="ECO:0000256" key="1">
    <source>
        <dbReference type="ARBA" id="ARBA00022553"/>
    </source>
</evidence>
<evidence type="ECO:0000256" key="2">
    <source>
        <dbReference type="PROSITE-ProRule" id="PRU00169"/>
    </source>
</evidence>
<dbReference type="PANTHER" id="PTHR44591:SF20">
    <property type="entry name" value="PROTEIN PILH"/>
    <property type="match status" value="1"/>
</dbReference>
<dbReference type="InterPro" id="IPR011006">
    <property type="entry name" value="CheY-like_superfamily"/>
</dbReference>
<feature type="domain" description="Response regulatory" evidence="3">
    <location>
        <begin position="15"/>
        <end position="131"/>
    </location>
</feature>
<dbReference type="SMART" id="SM00448">
    <property type="entry name" value="REC"/>
    <property type="match status" value="1"/>
</dbReference>